<accession>A0A495P078</accession>
<dbReference type="Gene3D" id="1.10.3860.10">
    <property type="entry name" value="Sodium:dicarboxylate symporter"/>
    <property type="match status" value="1"/>
</dbReference>
<sequence length="391" mass="41964">MKRLFSNLLFKVFLAIVLGIVFGQYLPESVNRIFTTFNAFFGQFLNFAIPLIIMGLIMPAIADLGKGAGKLLLLTAAIAYGSTLFSGFMTYFTASNIFPQLLETHVNEAAQIADSGRELLPYFSINIPPVLDVMSSLVLAFIIGLGLSYQEKSSLKHVVKDFQKIIMQLIENVIVPLLPIFILGIFVSMSYSGKVFSILSVFISIIGVIFALHILLLLLQYTIAGVITKKNPIKLLATMMPAYFTALGTQSSAATIPVTLEQTLKNGVSEKIAGFVVPLCATIHLSGSIMKITACAMALMILHGMPFSFTLFAGFIFVLGIAMIAAPGVPGGAIMAAVGILQSMLGFNEEMLGLMIALYIAMDSFGTACNVTGDGAISIVVNEITKEKLVA</sequence>
<dbReference type="GO" id="GO:0032329">
    <property type="term" value="P:serine transport"/>
    <property type="evidence" value="ECO:0007669"/>
    <property type="project" value="TreeGrafter"/>
</dbReference>
<reference evidence="7 8" key="1">
    <citation type="submission" date="2018-10" db="EMBL/GenBank/DDBJ databases">
        <title>Genomic Encyclopedia of Archaeal and Bacterial Type Strains, Phase II (KMG-II): from individual species to whole genera.</title>
        <authorList>
            <person name="Goeker M."/>
        </authorList>
    </citation>
    <scope>NUCLEOTIDE SEQUENCE [LARGE SCALE GENOMIC DNA]</scope>
    <source>
        <strain evidence="7 8">DSM 19839</strain>
    </source>
</reference>
<keyword evidence="3 6" id="KW-0812">Transmembrane</keyword>
<dbReference type="EMBL" id="RBLG01000006">
    <property type="protein sequence ID" value="RKS42802.1"/>
    <property type="molecule type" value="Genomic_DNA"/>
</dbReference>
<evidence type="ECO:0000256" key="5">
    <source>
        <dbReference type="ARBA" id="ARBA00023136"/>
    </source>
</evidence>
<evidence type="ECO:0000313" key="8">
    <source>
        <dbReference type="Proteomes" id="UP000276282"/>
    </source>
</evidence>
<evidence type="ECO:0000256" key="6">
    <source>
        <dbReference type="SAM" id="Phobius"/>
    </source>
</evidence>
<dbReference type="FunFam" id="1.10.3860.10:FF:000007">
    <property type="entry name" value="Dicarboxylate/amino acid:cation symporter"/>
    <property type="match status" value="1"/>
</dbReference>
<name>A0A495P078_9FLAO</name>
<dbReference type="SUPFAM" id="SSF118215">
    <property type="entry name" value="Proton glutamate symport protein"/>
    <property type="match status" value="1"/>
</dbReference>
<comment type="subcellular location">
    <subcellularLocation>
        <location evidence="1">Membrane</location>
        <topology evidence="1">Multi-pass membrane protein</topology>
    </subcellularLocation>
</comment>
<gene>
    <name evidence="7" type="ORF">BC962_3089</name>
</gene>
<keyword evidence="8" id="KW-1185">Reference proteome</keyword>
<dbReference type="InterPro" id="IPR001991">
    <property type="entry name" value="Na-dicarboxylate_symporter"/>
</dbReference>
<evidence type="ECO:0000256" key="3">
    <source>
        <dbReference type="ARBA" id="ARBA00022692"/>
    </source>
</evidence>
<evidence type="ECO:0000256" key="1">
    <source>
        <dbReference type="ARBA" id="ARBA00004141"/>
    </source>
</evidence>
<dbReference type="InterPro" id="IPR036458">
    <property type="entry name" value="Na:dicarbo_symporter_sf"/>
</dbReference>
<protein>
    <submittedName>
        <fullName evidence="7">Na+/H+-dicarboxylate symporter</fullName>
    </submittedName>
</protein>
<feature type="transmembrane region" description="Helical" evidence="6">
    <location>
        <begin position="240"/>
        <end position="260"/>
    </location>
</feature>
<dbReference type="PANTHER" id="PTHR42865">
    <property type="entry name" value="PROTON/GLUTAMATE-ASPARTATE SYMPORTER"/>
    <property type="match status" value="1"/>
</dbReference>
<dbReference type="OrthoDB" id="9768885at2"/>
<feature type="transmembrane region" description="Helical" evidence="6">
    <location>
        <begin position="195"/>
        <end position="219"/>
    </location>
</feature>
<evidence type="ECO:0000256" key="4">
    <source>
        <dbReference type="ARBA" id="ARBA00022989"/>
    </source>
</evidence>
<dbReference type="GO" id="GO:0005886">
    <property type="term" value="C:plasma membrane"/>
    <property type="evidence" value="ECO:0007669"/>
    <property type="project" value="TreeGrafter"/>
</dbReference>
<evidence type="ECO:0000313" key="7">
    <source>
        <dbReference type="EMBL" id="RKS42802.1"/>
    </source>
</evidence>
<feature type="transmembrane region" description="Helical" evidence="6">
    <location>
        <begin position="39"/>
        <end position="59"/>
    </location>
</feature>
<feature type="transmembrane region" description="Helical" evidence="6">
    <location>
        <begin position="334"/>
        <end position="360"/>
    </location>
</feature>
<dbReference type="GO" id="GO:0005295">
    <property type="term" value="F:neutral L-amino acid:sodium symporter activity"/>
    <property type="evidence" value="ECO:0007669"/>
    <property type="project" value="TreeGrafter"/>
</dbReference>
<keyword evidence="4 6" id="KW-1133">Transmembrane helix</keyword>
<dbReference type="PANTHER" id="PTHR42865:SF8">
    <property type="entry name" value="SERINE_THREONINE TRANSPORTER SSTT"/>
    <property type="match status" value="1"/>
</dbReference>
<dbReference type="AlphaFoldDB" id="A0A495P078"/>
<evidence type="ECO:0000256" key="2">
    <source>
        <dbReference type="ARBA" id="ARBA00022448"/>
    </source>
</evidence>
<comment type="caution">
    <text evidence="7">The sequence shown here is derived from an EMBL/GenBank/DDBJ whole genome shotgun (WGS) entry which is preliminary data.</text>
</comment>
<dbReference type="Pfam" id="PF00375">
    <property type="entry name" value="SDF"/>
    <property type="match status" value="1"/>
</dbReference>
<feature type="transmembrane region" description="Helical" evidence="6">
    <location>
        <begin position="309"/>
        <end position="328"/>
    </location>
</feature>
<dbReference type="RefSeq" id="WP_121346874.1">
    <property type="nucleotide sequence ID" value="NZ_RBLG01000006.1"/>
</dbReference>
<feature type="transmembrane region" description="Helical" evidence="6">
    <location>
        <begin position="130"/>
        <end position="149"/>
    </location>
</feature>
<organism evidence="7 8">
    <name type="scientific">Gillisia mitskevichiae</name>
    <dbReference type="NCBI Taxonomy" id="270921"/>
    <lineage>
        <taxon>Bacteria</taxon>
        <taxon>Pseudomonadati</taxon>
        <taxon>Bacteroidota</taxon>
        <taxon>Flavobacteriia</taxon>
        <taxon>Flavobacteriales</taxon>
        <taxon>Flavobacteriaceae</taxon>
        <taxon>Gillisia</taxon>
    </lineage>
</organism>
<feature type="transmembrane region" description="Helical" evidence="6">
    <location>
        <begin position="272"/>
        <end position="302"/>
    </location>
</feature>
<feature type="transmembrane region" description="Helical" evidence="6">
    <location>
        <begin position="71"/>
        <end position="92"/>
    </location>
</feature>
<keyword evidence="2" id="KW-0813">Transport</keyword>
<feature type="transmembrane region" description="Helical" evidence="6">
    <location>
        <begin position="169"/>
        <end position="189"/>
    </location>
</feature>
<proteinExistence type="predicted"/>
<dbReference type="PRINTS" id="PR00173">
    <property type="entry name" value="EDTRNSPORT"/>
</dbReference>
<dbReference type="Proteomes" id="UP000276282">
    <property type="component" value="Unassembled WGS sequence"/>
</dbReference>
<keyword evidence="5 6" id="KW-0472">Membrane</keyword>